<dbReference type="PANTHER" id="PTHR44586">
    <property type="entry name" value="F-BOX DOMAIN CONTAINING PROTEIN, EXPRESSED"/>
    <property type="match status" value="1"/>
</dbReference>
<dbReference type="PANTHER" id="PTHR44586:SF10">
    <property type="entry name" value="DUF295 DOMAIN-CONTAINING PROTEIN"/>
    <property type="match status" value="1"/>
</dbReference>
<reference evidence="1" key="1">
    <citation type="journal article" date="2009" name="Rice">
        <title>De Novo Next Generation Sequencing of Plant Genomes.</title>
        <authorList>
            <person name="Rounsley S."/>
            <person name="Marri P.R."/>
            <person name="Yu Y."/>
            <person name="He R."/>
            <person name="Sisneros N."/>
            <person name="Goicoechea J.L."/>
            <person name="Lee S.J."/>
            <person name="Angelova A."/>
            <person name="Kudrna D."/>
            <person name="Luo M."/>
            <person name="Affourtit J."/>
            <person name="Desany B."/>
            <person name="Knight J."/>
            <person name="Niazi F."/>
            <person name="Egholm M."/>
            <person name="Wing R.A."/>
        </authorList>
    </citation>
    <scope>NUCLEOTIDE SEQUENCE [LARGE SCALE GENOMIC DNA]</scope>
    <source>
        <strain evidence="1">cv. IRGC 105608</strain>
    </source>
</reference>
<dbReference type="AlphaFoldDB" id="A0A0D3HRH3"/>
<dbReference type="HOGENOM" id="CLU_1771024_0_0_1"/>
<accession>A0A0D3HRH3</accession>
<dbReference type="Gramene" id="OBART12G03070.1">
    <property type="protein sequence ID" value="OBART12G03070.1"/>
    <property type="gene ID" value="OBART12G03070"/>
</dbReference>
<reference evidence="1" key="2">
    <citation type="submission" date="2015-03" db="UniProtKB">
        <authorList>
            <consortium name="EnsemblPlants"/>
        </authorList>
    </citation>
    <scope>IDENTIFICATION</scope>
</reference>
<sequence length="128" mass="13951">MLCTIFTTLEFSNLLRCGTVRATWLTTARALLRDGFYSHPETPCLLLPSPTRPPMPPPSQAHPSVTDTSSALLLPSVIADARSKLHLLNLITGDQISLLSVNPILKDDAGNNVTAYNVFFYDTNIPGK</sequence>
<dbReference type="EnsemblPlants" id="OBART12G03070.1">
    <property type="protein sequence ID" value="OBART12G03070.1"/>
    <property type="gene ID" value="OBART12G03070"/>
</dbReference>
<evidence type="ECO:0000313" key="1">
    <source>
        <dbReference type="EnsemblPlants" id="OBART12G03070.1"/>
    </source>
</evidence>
<dbReference type="Proteomes" id="UP000026960">
    <property type="component" value="Chromosome 12"/>
</dbReference>
<evidence type="ECO:0000313" key="2">
    <source>
        <dbReference type="Proteomes" id="UP000026960"/>
    </source>
</evidence>
<organism evidence="1">
    <name type="scientific">Oryza barthii</name>
    <dbReference type="NCBI Taxonomy" id="65489"/>
    <lineage>
        <taxon>Eukaryota</taxon>
        <taxon>Viridiplantae</taxon>
        <taxon>Streptophyta</taxon>
        <taxon>Embryophyta</taxon>
        <taxon>Tracheophyta</taxon>
        <taxon>Spermatophyta</taxon>
        <taxon>Magnoliopsida</taxon>
        <taxon>Liliopsida</taxon>
        <taxon>Poales</taxon>
        <taxon>Poaceae</taxon>
        <taxon>BOP clade</taxon>
        <taxon>Oryzoideae</taxon>
        <taxon>Oryzeae</taxon>
        <taxon>Oryzinae</taxon>
        <taxon>Oryza</taxon>
    </lineage>
</organism>
<proteinExistence type="predicted"/>
<protein>
    <submittedName>
        <fullName evidence="1">Uncharacterized protein</fullName>
    </submittedName>
</protein>
<name>A0A0D3HRH3_9ORYZ</name>
<keyword evidence="2" id="KW-1185">Reference proteome</keyword>
<dbReference type="PaxDb" id="65489-OBART12G03070.1"/>